<keyword evidence="2" id="KW-1133">Transmembrane helix</keyword>
<feature type="transmembrane region" description="Helical" evidence="2">
    <location>
        <begin position="7"/>
        <end position="28"/>
    </location>
</feature>
<dbReference type="PANTHER" id="PTHR12994:SF17">
    <property type="entry name" value="LD30995P"/>
    <property type="match status" value="1"/>
</dbReference>
<keyword evidence="1" id="KW-0378">Hydrolase</keyword>
<organism evidence="3 4">
    <name type="scientific">Desulforhopalus singaporensis</name>
    <dbReference type="NCBI Taxonomy" id="91360"/>
    <lineage>
        <taxon>Bacteria</taxon>
        <taxon>Pseudomonadati</taxon>
        <taxon>Thermodesulfobacteriota</taxon>
        <taxon>Desulfobulbia</taxon>
        <taxon>Desulfobulbales</taxon>
        <taxon>Desulfocapsaceae</taxon>
        <taxon>Desulforhopalus</taxon>
    </lineage>
</organism>
<keyword evidence="1" id="KW-0645">Protease</keyword>
<evidence type="ECO:0000313" key="3">
    <source>
        <dbReference type="EMBL" id="SDO89621.1"/>
    </source>
</evidence>
<name>A0A1H0NAD2_9BACT</name>
<dbReference type="STRING" id="91360.SAMN05660330_01318"/>
<reference evidence="3 4" key="1">
    <citation type="submission" date="2016-10" db="EMBL/GenBank/DDBJ databases">
        <authorList>
            <person name="de Groot N.N."/>
        </authorList>
    </citation>
    <scope>NUCLEOTIDE SEQUENCE [LARGE SCALE GENOMIC DNA]</scope>
    <source>
        <strain evidence="3 4">DSM 12130</strain>
    </source>
</reference>
<keyword evidence="2" id="KW-0472">Membrane</keyword>
<dbReference type="AlphaFoldDB" id="A0A1H0NAD2"/>
<dbReference type="OrthoDB" id="5147328at2"/>
<protein>
    <recommendedName>
        <fullName evidence="1">Dipeptidase</fullName>
        <ecNumber evidence="1">3.4.-.-</ecNumber>
    </recommendedName>
</protein>
<evidence type="ECO:0000256" key="2">
    <source>
        <dbReference type="SAM" id="Phobius"/>
    </source>
</evidence>
<dbReference type="EC" id="3.4.-.-" evidence="1"/>
<keyword evidence="4" id="KW-1185">Reference proteome</keyword>
<proteinExistence type="inferred from homology"/>
<dbReference type="Pfam" id="PF03577">
    <property type="entry name" value="Peptidase_C69"/>
    <property type="match status" value="1"/>
</dbReference>
<comment type="similarity">
    <text evidence="1">Belongs to the peptidase C69 family.</text>
</comment>
<keyword evidence="1" id="KW-0224">Dipeptidase</keyword>
<dbReference type="GO" id="GO:0006508">
    <property type="term" value="P:proteolysis"/>
    <property type="evidence" value="ECO:0007669"/>
    <property type="project" value="UniProtKB-KW"/>
</dbReference>
<dbReference type="PANTHER" id="PTHR12994">
    <property type="entry name" value="SECERNIN"/>
    <property type="match status" value="1"/>
</dbReference>
<comment type="catalytic activity">
    <reaction evidence="1">
        <text>an L-aminoacyl-L-amino acid + H2O = 2 an L-alpha-amino acid</text>
        <dbReference type="Rhea" id="RHEA:48940"/>
        <dbReference type="ChEBI" id="CHEBI:15377"/>
        <dbReference type="ChEBI" id="CHEBI:59869"/>
        <dbReference type="ChEBI" id="CHEBI:77460"/>
    </reaction>
</comment>
<dbReference type="RefSeq" id="WP_092221004.1">
    <property type="nucleotide sequence ID" value="NZ_FNJI01000007.1"/>
</dbReference>
<accession>A0A1H0NAD2</accession>
<sequence length="509" mass="57431">MNIVKRINVFSLVNLITFTLVIPFNSIFTEACTSMMIGKNATVDGSVILAANDDWSGTPSHLVRVPRKKHNPDETFTLIRGEKIPQVDVTYAYTFASCVYDTGTRKDESWLFGMNENQVAVSMDGVYNFKELSLDGHLLEADDLSLLVLERAKSAREAVRMLGALITKYGFNTSSIYGAEGTVTMAIADPNEGWWFEPVPGGKWIAKKVPDNMASFRPNSFGIHEVDLDDKDNFMMSEDLVDYAIEKGWFDPKENVPFDFAKVYTQRVERGNETDTYNNLRRWRMASLLSGQEQSEDELIYEVVPTKKITVRDAMAVLRDALEGTKYDLSKVPEAGRYGDPFFKGMGDSISRSGTVVSQVVHLRSWMPNEIGGVMWVAFDTPATSVYVPWYAGITETPKGYTIGYAQQYDPASAWWRFQEVGNLSRRQFNKAAEKDVKPVWKKFEDEEFALAGAIEKTALDLYEKSSKEESIQFLNNYSNAQGMKASEMALDLANKLRGKYLDNSVIDW</sequence>
<dbReference type="EMBL" id="FNJI01000007">
    <property type="protein sequence ID" value="SDO89621.1"/>
    <property type="molecule type" value="Genomic_DNA"/>
</dbReference>
<evidence type="ECO:0000313" key="4">
    <source>
        <dbReference type="Proteomes" id="UP000199073"/>
    </source>
</evidence>
<gene>
    <name evidence="3" type="ORF">SAMN05660330_01318</name>
</gene>
<dbReference type="GO" id="GO:0016805">
    <property type="term" value="F:dipeptidase activity"/>
    <property type="evidence" value="ECO:0007669"/>
    <property type="project" value="UniProtKB-KW"/>
</dbReference>
<dbReference type="InterPro" id="IPR005322">
    <property type="entry name" value="Peptidase_C69"/>
</dbReference>
<dbReference type="Proteomes" id="UP000199073">
    <property type="component" value="Unassembled WGS sequence"/>
</dbReference>
<dbReference type="GO" id="GO:0070004">
    <property type="term" value="F:cysteine-type exopeptidase activity"/>
    <property type="evidence" value="ECO:0007669"/>
    <property type="project" value="InterPro"/>
</dbReference>
<keyword evidence="2" id="KW-0812">Transmembrane</keyword>
<evidence type="ECO:0000256" key="1">
    <source>
        <dbReference type="RuleBase" id="RU364089"/>
    </source>
</evidence>
<dbReference type="Gene3D" id="3.60.60.10">
    <property type="entry name" value="Penicillin V Acylase, Chain A"/>
    <property type="match status" value="1"/>
</dbReference>